<dbReference type="GO" id="GO:0016491">
    <property type="term" value="F:oxidoreductase activity"/>
    <property type="evidence" value="ECO:0007669"/>
    <property type="project" value="UniProtKB-KW"/>
</dbReference>
<accession>A0A9E8N947</accession>
<dbReference type="GO" id="GO:0016020">
    <property type="term" value="C:membrane"/>
    <property type="evidence" value="ECO:0007669"/>
    <property type="project" value="TreeGrafter"/>
</dbReference>
<dbReference type="PROSITE" id="PS00061">
    <property type="entry name" value="ADH_SHORT"/>
    <property type="match status" value="1"/>
</dbReference>
<keyword evidence="5" id="KW-1185">Reference proteome</keyword>
<dbReference type="InterPro" id="IPR020904">
    <property type="entry name" value="Sc_DH/Rdtase_CS"/>
</dbReference>
<dbReference type="KEGG" id="dpf:ON006_31140"/>
<dbReference type="EMBL" id="CP112998">
    <property type="protein sequence ID" value="WAC12170.1"/>
    <property type="molecule type" value="Genomic_DNA"/>
</dbReference>
<sequence length="252" mass="27223">MKTSGNTILVTGGSAGIGFEIAKAFSEKDNHVIITGRNEERLRNAASKLKNVTPIAFDVTSTDDVARLVKILQTDFPSLNVVINNAGKASYYGLDENVDAYTNAEEEILTNYLSIIRLNQELLPLLKTNGEAAIVNVSSIAAFVPNHVIPTYAASKAALHSYTKSLRITLAKATDIKVFELMPPLVNTEFSTEIGGENGIPPKEVADDLIGAFENDTYEIHVGRTAQLFQLFLQSPSDALLAMNPGIQEKAA</sequence>
<dbReference type="Proteomes" id="UP001164653">
    <property type="component" value="Chromosome"/>
</dbReference>
<dbReference type="PANTHER" id="PTHR44196">
    <property type="entry name" value="DEHYDROGENASE/REDUCTASE SDR FAMILY MEMBER 7B"/>
    <property type="match status" value="1"/>
</dbReference>
<protein>
    <submittedName>
        <fullName evidence="4">SDR family NAD(P)-dependent oxidoreductase</fullName>
    </submittedName>
</protein>
<evidence type="ECO:0000256" key="2">
    <source>
        <dbReference type="ARBA" id="ARBA00023002"/>
    </source>
</evidence>
<dbReference type="Gene3D" id="3.40.50.720">
    <property type="entry name" value="NAD(P)-binding Rossmann-like Domain"/>
    <property type="match status" value="1"/>
</dbReference>
<dbReference type="InterPro" id="IPR036291">
    <property type="entry name" value="NAD(P)-bd_dom_sf"/>
</dbReference>
<dbReference type="AlphaFoldDB" id="A0A9E8N947"/>
<keyword evidence="2" id="KW-0560">Oxidoreductase</keyword>
<dbReference type="Pfam" id="PF00106">
    <property type="entry name" value="adh_short"/>
    <property type="match status" value="1"/>
</dbReference>
<comment type="similarity">
    <text evidence="1 3">Belongs to the short-chain dehydrogenases/reductases (SDR) family.</text>
</comment>
<name>A0A9E8N947_9BACT</name>
<dbReference type="PANTHER" id="PTHR44196:SF1">
    <property type="entry name" value="DEHYDROGENASE_REDUCTASE SDR FAMILY MEMBER 7B"/>
    <property type="match status" value="1"/>
</dbReference>
<dbReference type="PRINTS" id="PR00080">
    <property type="entry name" value="SDRFAMILY"/>
</dbReference>
<proteinExistence type="inferred from homology"/>
<evidence type="ECO:0000256" key="3">
    <source>
        <dbReference type="RuleBase" id="RU000363"/>
    </source>
</evidence>
<dbReference type="PRINTS" id="PR00081">
    <property type="entry name" value="GDHRDH"/>
</dbReference>
<gene>
    <name evidence="4" type="ORF">ON006_31140</name>
</gene>
<evidence type="ECO:0000256" key="1">
    <source>
        <dbReference type="ARBA" id="ARBA00006484"/>
    </source>
</evidence>
<reference evidence="4" key="1">
    <citation type="submission" date="2022-11" db="EMBL/GenBank/DDBJ databases">
        <title>Dyadobacter pollutisoli sp. nov., isolated from plastic dumped soil.</title>
        <authorList>
            <person name="Kim J.M."/>
            <person name="Kim K.R."/>
            <person name="Lee J.K."/>
            <person name="Hao L."/>
            <person name="Jeon C.O."/>
        </authorList>
    </citation>
    <scope>NUCLEOTIDE SEQUENCE</scope>
    <source>
        <strain evidence="4">U1</strain>
    </source>
</reference>
<dbReference type="SUPFAM" id="SSF51735">
    <property type="entry name" value="NAD(P)-binding Rossmann-fold domains"/>
    <property type="match status" value="1"/>
</dbReference>
<organism evidence="4 5">
    <name type="scientific">Dyadobacter pollutisoli</name>
    <dbReference type="NCBI Taxonomy" id="2910158"/>
    <lineage>
        <taxon>Bacteria</taxon>
        <taxon>Pseudomonadati</taxon>
        <taxon>Bacteroidota</taxon>
        <taxon>Cytophagia</taxon>
        <taxon>Cytophagales</taxon>
        <taxon>Spirosomataceae</taxon>
        <taxon>Dyadobacter</taxon>
    </lineage>
</organism>
<evidence type="ECO:0000313" key="5">
    <source>
        <dbReference type="Proteomes" id="UP001164653"/>
    </source>
</evidence>
<dbReference type="RefSeq" id="WP_244821964.1">
    <property type="nucleotide sequence ID" value="NZ_CP112998.1"/>
</dbReference>
<dbReference type="InterPro" id="IPR002347">
    <property type="entry name" value="SDR_fam"/>
</dbReference>
<evidence type="ECO:0000313" key="4">
    <source>
        <dbReference type="EMBL" id="WAC12170.1"/>
    </source>
</evidence>